<evidence type="ECO:0000313" key="1">
    <source>
        <dbReference type="EMBL" id="THD18006.1"/>
    </source>
</evidence>
<keyword evidence="2" id="KW-1185">Reference proteome</keyword>
<dbReference type="Gene3D" id="2.130.10.10">
    <property type="entry name" value="YVTN repeat-like/Quinoprotein amine dehydrogenase"/>
    <property type="match status" value="1"/>
</dbReference>
<dbReference type="EMBL" id="JXXN02017745">
    <property type="protein sequence ID" value="THD18006.1"/>
    <property type="molecule type" value="Genomic_DNA"/>
</dbReference>
<comment type="caution">
    <text evidence="1">The sequence shown here is derived from an EMBL/GenBank/DDBJ whole genome shotgun (WGS) entry which is preliminary data.</text>
</comment>
<dbReference type="InterPro" id="IPR036322">
    <property type="entry name" value="WD40_repeat_dom_sf"/>
</dbReference>
<protein>
    <submittedName>
        <fullName evidence="1">WD repeat and FYVE domain-containing protein 2</fullName>
    </submittedName>
</protein>
<dbReference type="SMART" id="SM00320">
    <property type="entry name" value="WD40"/>
    <property type="match status" value="2"/>
</dbReference>
<dbReference type="GO" id="GO:0005769">
    <property type="term" value="C:early endosome"/>
    <property type="evidence" value="ECO:0007669"/>
    <property type="project" value="TreeGrafter"/>
</dbReference>
<name>A0A2H1BT12_FASHE</name>
<dbReference type="PROSITE" id="PS50082">
    <property type="entry name" value="WD_REPEATS_2"/>
    <property type="match status" value="1"/>
</dbReference>
<dbReference type="Pfam" id="PF00400">
    <property type="entry name" value="WD40"/>
    <property type="match status" value="1"/>
</dbReference>
<dbReference type="InterPro" id="IPR001680">
    <property type="entry name" value="WD40_rpt"/>
</dbReference>
<organism evidence="1 2">
    <name type="scientific">Fasciola hepatica</name>
    <name type="common">Liver fluke</name>
    <dbReference type="NCBI Taxonomy" id="6192"/>
    <lineage>
        <taxon>Eukaryota</taxon>
        <taxon>Metazoa</taxon>
        <taxon>Spiralia</taxon>
        <taxon>Lophotrochozoa</taxon>
        <taxon>Platyhelminthes</taxon>
        <taxon>Trematoda</taxon>
        <taxon>Digenea</taxon>
        <taxon>Plagiorchiida</taxon>
        <taxon>Echinostomata</taxon>
        <taxon>Echinostomatoidea</taxon>
        <taxon>Fasciolidae</taxon>
        <taxon>Fasciola</taxon>
    </lineage>
</organism>
<dbReference type="InterPro" id="IPR015943">
    <property type="entry name" value="WD40/YVTN_repeat-like_dom_sf"/>
</dbReference>
<dbReference type="SUPFAM" id="SSF50978">
    <property type="entry name" value="WD40 repeat-like"/>
    <property type="match status" value="1"/>
</dbReference>
<dbReference type="PANTHER" id="PTHR46189">
    <property type="entry name" value="LD41958P"/>
    <property type="match status" value="1"/>
</dbReference>
<sequence length="209" mass="24211">MKMAAVIQDPLREARRPELIFKIDGFGCDVHDAIFLPDKDAIVTGTEDRTLRIWMRRDTGRFWPSAIEVLPSPVTCITYCSYSRRLYVGLDNGTVVELLLAEDLNHMEHKRDYLSHTARIDGVIIVMEMKWILSVSRDRTFAWYSNENGRRLGGHDLESAGTCLEFVHNYTSYHQVFNILLIKPFSTSNIYVHISDFTRYYELPSLCLL</sequence>
<dbReference type="AlphaFoldDB" id="A0A2H1BT12"/>
<reference evidence="1" key="1">
    <citation type="submission" date="2019-03" db="EMBL/GenBank/DDBJ databases">
        <title>Improved annotation for the trematode Fasciola hepatica.</title>
        <authorList>
            <person name="Choi Y.-J."/>
            <person name="Martin J."/>
            <person name="Mitreva M."/>
        </authorList>
    </citation>
    <scope>NUCLEOTIDE SEQUENCE [LARGE SCALE GENOMIC DNA]</scope>
</reference>
<proteinExistence type="predicted"/>
<accession>A0A2H1BT12</accession>
<dbReference type="PANTHER" id="PTHR46189:SF1">
    <property type="entry name" value="LD41958P"/>
    <property type="match status" value="1"/>
</dbReference>
<evidence type="ECO:0000313" key="2">
    <source>
        <dbReference type="Proteomes" id="UP000230066"/>
    </source>
</evidence>
<dbReference type="InterPro" id="IPR042234">
    <property type="entry name" value="WDFY1/WDFY2"/>
</dbReference>
<dbReference type="Proteomes" id="UP000230066">
    <property type="component" value="Unassembled WGS sequence"/>
</dbReference>
<gene>
    <name evidence="1" type="ORF">D915_011145</name>
</gene>